<comment type="caution">
    <text evidence="2">The sequence shown here is derived from an EMBL/GenBank/DDBJ whole genome shotgun (WGS) entry which is preliminary data.</text>
</comment>
<sequence length="443" mass="47095">MTELITVTATARQALAMGRNPTAEASIPTHRHVPGSVLRGALAAAWLAENGEPEPGRPGRARIPAARRAEFAEMFEGAIRFGPLLAPGSYVAPLSVRRCKYPKDPHCAAVAVDAAFLEEVSNRCPSCDGALEAGRGEVENLPANVLTETTRVRLTDGETAAEGMLFTRQAMQSTPGRALTLTGAIAAAHGDVPDWLKQPRRVLLGGRRSTGGAADLATGHGRAEPAADGDGRIVMRLLSPAVLVDAAARPAREPDAGLLSEILGVPVTVARSWTRVTTAGGWHAASNLPKSTDLAVAAGSVFELLLPDGPPGADALRRLLLRGIGLRRAEGYGWIEIASEAWRLPASAGSASSEADEDAAARIAQVLFDSGEGRWLQDELRRFLTAWHGGDRPAPYLLDRPHLEDALHDHAFRTELTRLLTSAPPGRLRRVIDALEVRVRGVR</sequence>
<evidence type="ECO:0000313" key="2">
    <source>
        <dbReference type="EMBL" id="MBB4771853.1"/>
    </source>
</evidence>
<dbReference type="EMBL" id="JACHMV010000001">
    <property type="protein sequence ID" value="MBB4771853.1"/>
    <property type="molecule type" value="Genomic_DNA"/>
</dbReference>
<name>A0A7W7I7H9_9ACTN</name>
<evidence type="ECO:0000313" key="3">
    <source>
        <dbReference type="Proteomes" id="UP000549343"/>
    </source>
</evidence>
<gene>
    <name evidence="2" type="ORF">F4557_000271</name>
    <name evidence="1" type="ORF">GCM10009546_02520</name>
</gene>
<reference evidence="1" key="1">
    <citation type="journal article" date="2014" name="Int. J. Syst. Evol. Microbiol.">
        <title>Complete genome of a new Firmicutes species belonging to the dominant human colonic microbiota ('Ruminococcus bicirculans') reveals two chromosomes and a selective capacity to utilize plant glucans.</title>
        <authorList>
            <consortium name="NISC Comparative Sequencing Program"/>
            <person name="Wegmann U."/>
            <person name="Louis P."/>
            <person name="Goesmann A."/>
            <person name="Henrissat B."/>
            <person name="Duncan S.H."/>
            <person name="Flint H.J."/>
        </authorList>
    </citation>
    <scope>NUCLEOTIDE SEQUENCE</scope>
    <source>
        <strain evidence="1">JCM 10667</strain>
    </source>
</reference>
<reference evidence="2 3" key="3">
    <citation type="submission" date="2020-08" db="EMBL/GenBank/DDBJ databases">
        <title>Sequencing the genomes of 1000 actinobacteria strains.</title>
        <authorList>
            <person name="Klenk H.-P."/>
        </authorList>
    </citation>
    <scope>NUCLEOTIDE SEQUENCE [LARGE SCALE GENOMIC DNA]</scope>
    <source>
        <strain evidence="2 3">DSM 44772</strain>
    </source>
</reference>
<reference evidence="4" key="2">
    <citation type="journal article" date="2019" name="Int. J. Syst. Evol. Microbiol.">
        <title>The Global Catalogue of Microorganisms (GCM) 10K type strain sequencing project: providing services to taxonomists for standard genome sequencing and annotation.</title>
        <authorList>
            <consortium name="The Broad Institute Genomics Platform"/>
            <consortium name="The Broad Institute Genome Sequencing Center for Infectious Disease"/>
            <person name="Wu L."/>
            <person name="Ma J."/>
        </authorList>
    </citation>
    <scope>NUCLEOTIDE SEQUENCE [LARGE SCALE GENOMIC DNA]</scope>
    <source>
        <strain evidence="4">JCM 10667</strain>
    </source>
</reference>
<accession>A0A7W7I7H9</accession>
<keyword evidence="4" id="KW-1185">Reference proteome</keyword>
<protein>
    <submittedName>
        <fullName evidence="2">CRISPR-associated protein Csx10</fullName>
    </submittedName>
</protein>
<proteinExistence type="predicted"/>
<reference evidence="1" key="4">
    <citation type="submission" date="2023-12" db="EMBL/GenBank/DDBJ databases">
        <authorList>
            <person name="Sun Q."/>
            <person name="Inoue M."/>
        </authorList>
    </citation>
    <scope>NUCLEOTIDE SEQUENCE</scope>
    <source>
        <strain evidence="1">JCM 10667</strain>
    </source>
</reference>
<dbReference type="Proteomes" id="UP001501427">
    <property type="component" value="Unassembled WGS sequence"/>
</dbReference>
<dbReference type="Pfam" id="PF09700">
    <property type="entry name" value="Cas_Cmr3"/>
    <property type="match status" value="1"/>
</dbReference>
<evidence type="ECO:0000313" key="1">
    <source>
        <dbReference type="EMBL" id="GAA0543976.1"/>
    </source>
</evidence>
<dbReference type="EMBL" id="BAAAHD010000001">
    <property type="protein sequence ID" value="GAA0543976.1"/>
    <property type="molecule type" value="Genomic_DNA"/>
</dbReference>
<dbReference type="Proteomes" id="UP000549343">
    <property type="component" value="Unassembled WGS sequence"/>
</dbReference>
<organism evidence="2 3">
    <name type="scientific">Actinomadura livida</name>
    <dbReference type="NCBI Taxonomy" id="79909"/>
    <lineage>
        <taxon>Bacteria</taxon>
        <taxon>Bacillati</taxon>
        <taxon>Actinomycetota</taxon>
        <taxon>Actinomycetes</taxon>
        <taxon>Streptosporangiales</taxon>
        <taxon>Thermomonosporaceae</taxon>
        <taxon>Actinomadura</taxon>
    </lineage>
</organism>
<dbReference type="RefSeq" id="WP_184878705.1">
    <property type="nucleotide sequence ID" value="NZ_BAAAHD010000001.1"/>
</dbReference>
<evidence type="ECO:0000313" key="4">
    <source>
        <dbReference type="Proteomes" id="UP001501427"/>
    </source>
</evidence>
<dbReference type="AlphaFoldDB" id="A0A7W7I7H9"/>
<dbReference type="InterPro" id="IPR019117">
    <property type="entry name" value="CRISPR-assoc_protein_Cmr3"/>
</dbReference>